<protein>
    <submittedName>
        <fullName evidence="2">Uncharacterized protein</fullName>
    </submittedName>
</protein>
<proteinExistence type="predicted"/>
<name>A0A8J4GA97_9CHLO</name>
<accession>A0A8J4GA97</accession>
<reference evidence="2" key="1">
    <citation type="journal article" date="2021" name="Proc. Natl. Acad. Sci. U.S.A.">
        <title>Three genomes in the algal genus Volvox reveal the fate of a haploid sex-determining region after a transition to homothallism.</title>
        <authorList>
            <person name="Yamamoto K."/>
            <person name="Hamaji T."/>
            <person name="Kawai-Toyooka H."/>
            <person name="Matsuzaki R."/>
            <person name="Takahashi F."/>
            <person name="Nishimura Y."/>
            <person name="Kawachi M."/>
            <person name="Noguchi H."/>
            <person name="Minakuchi Y."/>
            <person name="Umen J.G."/>
            <person name="Toyoda A."/>
            <person name="Nozaki H."/>
        </authorList>
    </citation>
    <scope>NUCLEOTIDE SEQUENCE</scope>
    <source>
        <strain evidence="2">NIES-3785</strain>
    </source>
</reference>
<dbReference type="EMBL" id="BNCQ01000013">
    <property type="protein sequence ID" value="GIM03205.1"/>
    <property type="molecule type" value="Genomic_DNA"/>
</dbReference>
<feature type="compositionally biased region" description="Low complexity" evidence="1">
    <location>
        <begin position="1"/>
        <end position="13"/>
    </location>
</feature>
<feature type="non-terminal residue" evidence="2">
    <location>
        <position position="1"/>
    </location>
</feature>
<evidence type="ECO:0000256" key="1">
    <source>
        <dbReference type="SAM" id="MobiDB-lite"/>
    </source>
</evidence>
<dbReference type="AlphaFoldDB" id="A0A8J4GA97"/>
<sequence length="211" mass="22577">GAPSYPSPRASRPQQTHSAQPARLPSRVSSSAFLHWGGGPLKLGANLLRIVAVYLHELGDIELWCLEHLHLPDEGVLEGVDALARLLNILANSLRDELGHEVLQVAAGRLAGDDVRHLLADLADLRALGVAGALNLALPLLCERDAEHAQGVAISGLHVHMRLNQCLPLADQRTKLVRCKVHAPEVGKAVATLHVLNAQAHLAESIVLVLL</sequence>
<organism evidence="2 3">
    <name type="scientific">Volvox reticuliferus</name>
    <dbReference type="NCBI Taxonomy" id="1737510"/>
    <lineage>
        <taxon>Eukaryota</taxon>
        <taxon>Viridiplantae</taxon>
        <taxon>Chlorophyta</taxon>
        <taxon>core chlorophytes</taxon>
        <taxon>Chlorophyceae</taxon>
        <taxon>CS clade</taxon>
        <taxon>Chlamydomonadales</taxon>
        <taxon>Volvocaceae</taxon>
        <taxon>Volvox</taxon>
    </lineage>
</organism>
<dbReference type="Proteomes" id="UP000722791">
    <property type="component" value="Unassembled WGS sequence"/>
</dbReference>
<evidence type="ECO:0000313" key="2">
    <source>
        <dbReference type="EMBL" id="GIM03205.1"/>
    </source>
</evidence>
<feature type="region of interest" description="Disordered" evidence="1">
    <location>
        <begin position="1"/>
        <end position="25"/>
    </location>
</feature>
<comment type="caution">
    <text evidence="2">The sequence shown here is derived from an EMBL/GenBank/DDBJ whole genome shotgun (WGS) entry which is preliminary data.</text>
</comment>
<gene>
    <name evidence="2" type="ORF">Vretimale_8005</name>
</gene>
<evidence type="ECO:0000313" key="3">
    <source>
        <dbReference type="Proteomes" id="UP000722791"/>
    </source>
</evidence>